<dbReference type="InterPro" id="IPR025937">
    <property type="entry name" value="PDGLE_dom"/>
</dbReference>
<accession>A0A292YM59</accession>
<evidence type="ECO:0000256" key="3">
    <source>
        <dbReference type="ARBA" id="ARBA00022692"/>
    </source>
</evidence>
<evidence type="ECO:0000259" key="7">
    <source>
        <dbReference type="Pfam" id="PF13190"/>
    </source>
</evidence>
<evidence type="ECO:0000313" key="8">
    <source>
        <dbReference type="EMBL" id="GAX89853.1"/>
    </source>
</evidence>
<protein>
    <submittedName>
        <fullName evidence="8">Membrane protein</fullName>
    </submittedName>
</protein>
<comment type="subcellular location">
    <subcellularLocation>
        <location evidence="1">Cell membrane</location>
    </subcellularLocation>
</comment>
<dbReference type="Pfam" id="PF13190">
    <property type="entry name" value="PDGLE"/>
    <property type="match status" value="1"/>
</dbReference>
<sequence>MKRIKGFAGAGITVSLLLGGFISPFASSKPDGLERSAIELGFMEKETGTIWTSPFADYTVANIEHSFFSTSIAGLLGTLLTLLTMITLGRWWVRKTESARKKG</sequence>
<dbReference type="RefSeq" id="WP_096181553.1">
    <property type="nucleotide sequence ID" value="NZ_BDUF01000033.1"/>
</dbReference>
<dbReference type="AlphaFoldDB" id="A0A292YM59"/>
<dbReference type="OrthoDB" id="1725146at2"/>
<evidence type="ECO:0000256" key="4">
    <source>
        <dbReference type="ARBA" id="ARBA00022989"/>
    </source>
</evidence>
<evidence type="ECO:0000256" key="6">
    <source>
        <dbReference type="SAM" id="Phobius"/>
    </source>
</evidence>
<proteinExistence type="predicted"/>
<keyword evidence="3 6" id="KW-0812">Transmembrane</keyword>
<name>A0A292YM59_9BACL</name>
<dbReference type="EMBL" id="BDUF01000033">
    <property type="protein sequence ID" value="GAX89853.1"/>
    <property type="molecule type" value="Genomic_DNA"/>
</dbReference>
<dbReference type="Proteomes" id="UP000217785">
    <property type="component" value="Unassembled WGS sequence"/>
</dbReference>
<keyword evidence="2" id="KW-1003">Cell membrane</keyword>
<feature type="transmembrane region" description="Helical" evidence="6">
    <location>
        <begin position="72"/>
        <end position="93"/>
    </location>
</feature>
<keyword evidence="5 6" id="KW-0472">Membrane</keyword>
<evidence type="ECO:0000256" key="1">
    <source>
        <dbReference type="ARBA" id="ARBA00004236"/>
    </source>
</evidence>
<comment type="caution">
    <text evidence="8">The sequence shown here is derived from an EMBL/GenBank/DDBJ whole genome shotgun (WGS) entry which is preliminary data.</text>
</comment>
<dbReference type="GO" id="GO:0005886">
    <property type="term" value="C:plasma membrane"/>
    <property type="evidence" value="ECO:0007669"/>
    <property type="project" value="UniProtKB-SubCell"/>
</dbReference>
<keyword evidence="4 6" id="KW-1133">Transmembrane helix</keyword>
<evidence type="ECO:0000313" key="9">
    <source>
        <dbReference type="Proteomes" id="UP000217785"/>
    </source>
</evidence>
<evidence type="ECO:0000256" key="5">
    <source>
        <dbReference type="ARBA" id="ARBA00023136"/>
    </source>
</evidence>
<evidence type="ECO:0000256" key="2">
    <source>
        <dbReference type="ARBA" id="ARBA00022475"/>
    </source>
</evidence>
<organism evidence="8 9">
    <name type="scientific">Effusibacillus lacus</name>
    <dbReference type="NCBI Taxonomy" id="1348429"/>
    <lineage>
        <taxon>Bacteria</taxon>
        <taxon>Bacillati</taxon>
        <taxon>Bacillota</taxon>
        <taxon>Bacilli</taxon>
        <taxon>Bacillales</taxon>
        <taxon>Alicyclobacillaceae</taxon>
        <taxon>Effusibacillus</taxon>
    </lineage>
</organism>
<gene>
    <name evidence="8" type="ORF">EFBL_1478</name>
</gene>
<feature type="domain" description="PDGLE" evidence="7">
    <location>
        <begin position="6"/>
        <end position="90"/>
    </location>
</feature>
<reference evidence="9" key="1">
    <citation type="submission" date="2017-07" db="EMBL/GenBank/DDBJ databases">
        <title>Draft genome sequence of Effusibacillus lacus strain skLN1.</title>
        <authorList>
            <person name="Watanabe M."/>
            <person name="Kojima H."/>
            <person name="Fukui M."/>
        </authorList>
    </citation>
    <scope>NUCLEOTIDE SEQUENCE [LARGE SCALE GENOMIC DNA]</scope>
    <source>
        <strain evidence="9">skLN1</strain>
    </source>
</reference>
<keyword evidence="9" id="KW-1185">Reference proteome</keyword>